<proteinExistence type="predicted"/>
<sequence>MDSLPSPPGFFAGFFAAQLESLCFTLRNGGYAGWSEYILPKETYGLSLSGAATSNTPPVPQNSTTHHSGGSETVTSRRRKSKWLCRQRGPLKPKPETSGSKQKSGRGDLTQSVSCRVSVGYTACLAESDSAPVNQVPNELIVRDWRKKLQRAFFSSNKALPDIELMPEMDTLFTSIEESQGITRLHIYTKIWKIMHHIHTRLEAKDVPRNSEFHFCTRAGKLLEKWVDEILDAEGSCTSSESARSPTTGIQ</sequence>
<protein>
    <submittedName>
        <fullName evidence="2">Uncharacterized protein</fullName>
    </submittedName>
</protein>
<evidence type="ECO:0000256" key="1">
    <source>
        <dbReference type="SAM" id="MobiDB-lite"/>
    </source>
</evidence>
<organism evidence="2 4">
    <name type="scientific">Favolaschia claudopus</name>
    <dbReference type="NCBI Taxonomy" id="2862362"/>
    <lineage>
        <taxon>Eukaryota</taxon>
        <taxon>Fungi</taxon>
        <taxon>Dikarya</taxon>
        <taxon>Basidiomycota</taxon>
        <taxon>Agaricomycotina</taxon>
        <taxon>Agaricomycetes</taxon>
        <taxon>Agaricomycetidae</taxon>
        <taxon>Agaricales</taxon>
        <taxon>Marasmiineae</taxon>
        <taxon>Mycenaceae</taxon>
        <taxon>Favolaschia</taxon>
    </lineage>
</organism>
<evidence type="ECO:0000313" key="3">
    <source>
        <dbReference type="EMBL" id="KAK7006863.1"/>
    </source>
</evidence>
<evidence type="ECO:0000313" key="4">
    <source>
        <dbReference type="Proteomes" id="UP001362999"/>
    </source>
</evidence>
<comment type="caution">
    <text evidence="2">The sequence shown here is derived from an EMBL/GenBank/DDBJ whole genome shotgun (WGS) entry which is preliminary data.</text>
</comment>
<gene>
    <name evidence="2" type="ORF">R3P38DRAFT_3437773</name>
    <name evidence="3" type="ORF">R3P38DRAFT_3600779</name>
</gene>
<evidence type="ECO:0000313" key="2">
    <source>
        <dbReference type="EMBL" id="KAK6991960.1"/>
    </source>
</evidence>
<feature type="region of interest" description="Disordered" evidence="1">
    <location>
        <begin position="50"/>
        <end position="109"/>
    </location>
</feature>
<dbReference type="EMBL" id="JAWWNJ010000074">
    <property type="protein sequence ID" value="KAK7006863.1"/>
    <property type="molecule type" value="Genomic_DNA"/>
</dbReference>
<feature type="compositionally biased region" description="Polar residues" evidence="1">
    <location>
        <begin position="50"/>
        <end position="74"/>
    </location>
</feature>
<name>A0AAV9ZTA2_9AGAR</name>
<dbReference type="Proteomes" id="UP001362999">
    <property type="component" value="Unassembled WGS sequence"/>
</dbReference>
<reference evidence="2 4" key="1">
    <citation type="journal article" date="2024" name="J Genomics">
        <title>Draft genome sequencing and assembly of Favolaschia claudopus CIRM-BRFM 2984 isolated from oak limbs.</title>
        <authorList>
            <person name="Navarro D."/>
            <person name="Drula E."/>
            <person name="Chaduli D."/>
            <person name="Cazenave R."/>
            <person name="Ahrendt S."/>
            <person name="Wang J."/>
            <person name="Lipzen A."/>
            <person name="Daum C."/>
            <person name="Barry K."/>
            <person name="Grigoriev I.V."/>
            <person name="Favel A."/>
            <person name="Rosso M.N."/>
            <person name="Martin F."/>
        </authorList>
    </citation>
    <scope>NUCLEOTIDE SEQUENCE [LARGE SCALE GENOMIC DNA]</scope>
    <source>
        <strain evidence="2 4">CIRM-BRFM 2984</strain>
    </source>
</reference>
<accession>A0AAV9ZTA2</accession>
<dbReference type="EMBL" id="JAWWNJ010000114">
    <property type="protein sequence ID" value="KAK6991960.1"/>
    <property type="molecule type" value="Genomic_DNA"/>
</dbReference>
<keyword evidence="4" id="KW-1185">Reference proteome</keyword>
<feature type="compositionally biased region" description="Basic residues" evidence="1">
    <location>
        <begin position="76"/>
        <end position="91"/>
    </location>
</feature>
<dbReference type="AlphaFoldDB" id="A0AAV9ZTA2"/>